<dbReference type="PANTHER" id="PTHR10996:SF283">
    <property type="entry name" value="GLYOXYLATE_HYDROXYPYRUVATE REDUCTASE B"/>
    <property type="match status" value="1"/>
</dbReference>
<sequence length="323" mass="36022">MGKYKIVVIGQLNKDLMNQLEQKCEIKVWSSPQKIPRDTLLSWLSDAEGFISRGDVVVNGELLSKAPKLRVIAQASVGYDNVDIDACMSRSIPFGNTPEVLNEATADLIYGLLISSARRIHEGFEYVKDGKWESPFNIPMGVDLYEKTLGIIGMGNIGRRVAVRAQASGMNILYHNRKESVANNELNCKYETFENVLKQSDFIIVLVPLSNQTKKLFKKTEFEIMKQTAYFINASRGAVVDTNALYQALVNKEIAYAALDVTDPEPIQSDHPILKLNNILITPHIGSATTETRYKMGQLTVENLLAGLESKKMPSCVNKTVYN</sequence>
<organism evidence="6 7">
    <name type="scientific">Oceanobacillus jeddahense</name>
    <dbReference type="NCBI Taxonomy" id="1462527"/>
    <lineage>
        <taxon>Bacteria</taxon>
        <taxon>Bacillati</taxon>
        <taxon>Bacillota</taxon>
        <taxon>Bacilli</taxon>
        <taxon>Bacillales</taxon>
        <taxon>Bacillaceae</taxon>
        <taxon>Oceanobacillus</taxon>
    </lineage>
</organism>
<feature type="domain" description="D-isomer specific 2-hydroxyacid dehydrogenase catalytic" evidence="4">
    <location>
        <begin position="7"/>
        <end position="318"/>
    </location>
</feature>
<evidence type="ECO:0000313" key="7">
    <source>
        <dbReference type="Proteomes" id="UP001059773"/>
    </source>
</evidence>
<dbReference type="Gene3D" id="3.40.50.720">
    <property type="entry name" value="NAD(P)-binding Rossmann-like Domain"/>
    <property type="match status" value="2"/>
</dbReference>
<evidence type="ECO:0000256" key="3">
    <source>
        <dbReference type="RuleBase" id="RU003719"/>
    </source>
</evidence>
<dbReference type="InterPro" id="IPR029752">
    <property type="entry name" value="D-isomer_DH_CS1"/>
</dbReference>
<dbReference type="EMBL" id="CP101914">
    <property type="protein sequence ID" value="UUI03027.1"/>
    <property type="molecule type" value="Genomic_DNA"/>
</dbReference>
<name>A0ABY5JU70_9BACI</name>
<dbReference type="SUPFAM" id="SSF51735">
    <property type="entry name" value="NAD(P)-binding Rossmann-fold domains"/>
    <property type="match status" value="1"/>
</dbReference>
<dbReference type="InterPro" id="IPR006139">
    <property type="entry name" value="D-isomer_2_OHA_DH_cat_dom"/>
</dbReference>
<keyword evidence="2 3" id="KW-0560">Oxidoreductase</keyword>
<reference evidence="6" key="1">
    <citation type="submission" date="2022-07" db="EMBL/GenBank/DDBJ databases">
        <title>FELIX.</title>
        <authorList>
            <person name="Wan K.H."/>
            <person name="Park S."/>
            <person name="Lawrence Q."/>
            <person name="Eichenberger J.P."/>
            <person name="Booth B.W."/>
            <person name="Piaggio A.J."/>
            <person name="Chandler J.C."/>
            <person name="Franklin A.B."/>
            <person name="Celniker S.E."/>
        </authorList>
    </citation>
    <scope>NUCLEOTIDE SEQUENCE</scope>
    <source>
        <strain evidence="6">QA-1986 374</strain>
    </source>
</reference>
<evidence type="ECO:0000259" key="4">
    <source>
        <dbReference type="Pfam" id="PF00389"/>
    </source>
</evidence>
<protein>
    <submittedName>
        <fullName evidence="6">D-glycerate dehydrogenase</fullName>
    </submittedName>
</protein>
<evidence type="ECO:0000259" key="5">
    <source>
        <dbReference type="Pfam" id="PF02826"/>
    </source>
</evidence>
<evidence type="ECO:0000313" key="6">
    <source>
        <dbReference type="EMBL" id="UUI03027.1"/>
    </source>
</evidence>
<gene>
    <name evidence="6" type="ORF">NP439_23850</name>
</gene>
<dbReference type="RefSeq" id="WP_256708208.1">
    <property type="nucleotide sequence ID" value="NZ_CP101914.1"/>
</dbReference>
<dbReference type="Pfam" id="PF00389">
    <property type="entry name" value="2-Hacid_dh"/>
    <property type="match status" value="1"/>
</dbReference>
<accession>A0ABY5JU70</accession>
<dbReference type="CDD" id="cd05301">
    <property type="entry name" value="GDH"/>
    <property type="match status" value="1"/>
</dbReference>
<dbReference type="PROSITE" id="PS00671">
    <property type="entry name" value="D_2_HYDROXYACID_DH_3"/>
    <property type="match status" value="1"/>
</dbReference>
<dbReference type="InterPro" id="IPR006140">
    <property type="entry name" value="D-isomer_DH_NAD-bd"/>
</dbReference>
<dbReference type="InterPro" id="IPR050223">
    <property type="entry name" value="D-isomer_2-hydroxyacid_DH"/>
</dbReference>
<proteinExistence type="inferred from homology"/>
<dbReference type="PANTHER" id="PTHR10996">
    <property type="entry name" value="2-HYDROXYACID DEHYDROGENASE-RELATED"/>
    <property type="match status" value="1"/>
</dbReference>
<evidence type="ECO:0000256" key="2">
    <source>
        <dbReference type="ARBA" id="ARBA00023002"/>
    </source>
</evidence>
<feature type="domain" description="D-isomer specific 2-hydroxyacid dehydrogenase NAD-binding" evidence="5">
    <location>
        <begin position="111"/>
        <end position="286"/>
    </location>
</feature>
<dbReference type="SUPFAM" id="SSF52283">
    <property type="entry name" value="Formate/glycerate dehydrogenase catalytic domain-like"/>
    <property type="match status" value="1"/>
</dbReference>
<dbReference type="Proteomes" id="UP001059773">
    <property type="component" value="Chromosome"/>
</dbReference>
<dbReference type="InterPro" id="IPR036291">
    <property type="entry name" value="NAD(P)-bd_dom_sf"/>
</dbReference>
<evidence type="ECO:0000256" key="1">
    <source>
        <dbReference type="ARBA" id="ARBA00005854"/>
    </source>
</evidence>
<dbReference type="Pfam" id="PF02826">
    <property type="entry name" value="2-Hacid_dh_C"/>
    <property type="match status" value="1"/>
</dbReference>
<dbReference type="InterPro" id="IPR029753">
    <property type="entry name" value="D-isomer_DH_CS"/>
</dbReference>
<comment type="similarity">
    <text evidence="1 3">Belongs to the D-isomer specific 2-hydroxyacid dehydrogenase family.</text>
</comment>
<keyword evidence="7" id="KW-1185">Reference proteome</keyword>
<dbReference type="PROSITE" id="PS00065">
    <property type="entry name" value="D_2_HYDROXYACID_DH_1"/>
    <property type="match status" value="1"/>
</dbReference>